<feature type="region of interest" description="Disordered" evidence="6">
    <location>
        <begin position="1"/>
        <end position="36"/>
    </location>
</feature>
<dbReference type="Pfam" id="PF13640">
    <property type="entry name" value="2OG-FeII_Oxy_3"/>
    <property type="match status" value="1"/>
</dbReference>
<dbReference type="PANTHER" id="PTHR10869:SF246">
    <property type="entry name" value="TRANSMEMBRANE PROLYL 4-HYDROXYLASE"/>
    <property type="match status" value="1"/>
</dbReference>
<feature type="domain" description="Fe2OG dioxygenase" evidence="8">
    <location>
        <begin position="365"/>
        <end position="493"/>
    </location>
</feature>
<evidence type="ECO:0000256" key="4">
    <source>
        <dbReference type="ARBA" id="ARBA00023002"/>
    </source>
</evidence>
<dbReference type="Gene3D" id="2.60.120.620">
    <property type="entry name" value="q2cbj1_9rhob like domain"/>
    <property type="match status" value="1"/>
</dbReference>
<comment type="cofactor">
    <cofactor evidence="1">
        <name>L-ascorbate</name>
        <dbReference type="ChEBI" id="CHEBI:38290"/>
    </cofactor>
</comment>
<dbReference type="EMBL" id="HBIO01005639">
    <property type="protein sequence ID" value="CAE0459175.1"/>
    <property type="molecule type" value="Transcribed_RNA"/>
</dbReference>
<dbReference type="InterPro" id="IPR005123">
    <property type="entry name" value="Oxoglu/Fe-dep_dioxygenase_dom"/>
</dbReference>
<keyword evidence="7" id="KW-0472">Membrane</keyword>
<dbReference type="InterPro" id="IPR006620">
    <property type="entry name" value="Pro_4_hyd_alph"/>
</dbReference>
<keyword evidence="3" id="KW-0223">Dioxygenase</keyword>
<name>A0A7S3PXY7_9STRA</name>
<keyword evidence="2" id="KW-0479">Metal-binding</keyword>
<dbReference type="InterPro" id="IPR045054">
    <property type="entry name" value="P4HA-like"/>
</dbReference>
<dbReference type="PROSITE" id="PS51471">
    <property type="entry name" value="FE2OG_OXY"/>
    <property type="match status" value="1"/>
</dbReference>
<accession>A0A7S3PXY7</accession>
<keyword evidence="4" id="KW-0560">Oxidoreductase</keyword>
<evidence type="ECO:0000259" key="8">
    <source>
        <dbReference type="PROSITE" id="PS51471"/>
    </source>
</evidence>
<proteinExistence type="predicted"/>
<dbReference type="GO" id="GO:0031418">
    <property type="term" value="F:L-ascorbic acid binding"/>
    <property type="evidence" value="ECO:0007669"/>
    <property type="project" value="InterPro"/>
</dbReference>
<evidence type="ECO:0000256" key="7">
    <source>
        <dbReference type="SAM" id="Phobius"/>
    </source>
</evidence>
<keyword evidence="5" id="KW-0408">Iron</keyword>
<evidence type="ECO:0000256" key="1">
    <source>
        <dbReference type="ARBA" id="ARBA00001961"/>
    </source>
</evidence>
<keyword evidence="7" id="KW-0812">Transmembrane</keyword>
<sequence length="500" mass="55955">MASKRSGKKNEGRKERPKAEGRKSVDDAGSEREGGNKPIGTLHLLFSVLALLAGIITPPLLRSNSILEGFDQLKSIFVGYAEKDISLPHQSVTKEHKRDLGSSANKNIEADSYIERDLESGMEENLQSSILHVECSSVNAAMFVHEEAVPGMHIICLDEHGSFLKVWKSARPTAIEEKLQGSDFFSSFVEFIKDGLLVREHHLSNTQPWAIFSTNGERLSGELDFTDEAYDDLKMHGMVILMEGGNWIWPGVRIGFKRNIDLFTGYSTISDGTPERNTAEIETLSLKPLVLSVKNFITERECDHIQDIALPRMEYSSVTLMDKDAGRPASDFRTSQSAFVGSDDDEIMEALEIRTASLTRVPKNHQEYTQVLRYGYSEKYSGHVDYFDPNLYQNDANTLNLIQNGKKNRLSTVFWYLSDVKEGGETNFPRYGAAPQPWDLDKCGEGLMVKPEKGKVIVFYSLKPNGEGDELSLHAACPVKDGVKWAANKWVWNSPMGFVS</sequence>
<feature type="compositionally biased region" description="Basic and acidic residues" evidence="6">
    <location>
        <begin position="8"/>
        <end position="35"/>
    </location>
</feature>
<protein>
    <recommendedName>
        <fullName evidence="8">Fe2OG dioxygenase domain-containing protein</fullName>
    </recommendedName>
</protein>
<dbReference type="GO" id="GO:0004656">
    <property type="term" value="F:procollagen-proline 4-dioxygenase activity"/>
    <property type="evidence" value="ECO:0007669"/>
    <property type="project" value="TreeGrafter"/>
</dbReference>
<evidence type="ECO:0000256" key="5">
    <source>
        <dbReference type="ARBA" id="ARBA00023004"/>
    </source>
</evidence>
<dbReference type="PANTHER" id="PTHR10869">
    <property type="entry name" value="PROLYL 4-HYDROXYLASE ALPHA SUBUNIT"/>
    <property type="match status" value="1"/>
</dbReference>
<dbReference type="GO" id="GO:0005506">
    <property type="term" value="F:iron ion binding"/>
    <property type="evidence" value="ECO:0007669"/>
    <property type="project" value="InterPro"/>
</dbReference>
<feature type="transmembrane region" description="Helical" evidence="7">
    <location>
        <begin position="42"/>
        <end position="61"/>
    </location>
</feature>
<keyword evidence="7" id="KW-1133">Transmembrane helix</keyword>
<dbReference type="AlphaFoldDB" id="A0A7S3PXY7"/>
<gene>
    <name evidence="9" type="ORF">CDEB00056_LOCUS4016</name>
</gene>
<evidence type="ECO:0000313" key="9">
    <source>
        <dbReference type="EMBL" id="CAE0459175.1"/>
    </source>
</evidence>
<evidence type="ECO:0000256" key="3">
    <source>
        <dbReference type="ARBA" id="ARBA00022964"/>
    </source>
</evidence>
<organism evidence="9">
    <name type="scientific">Chaetoceros debilis</name>
    <dbReference type="NCBI Taxonomy" id="122233"/>
    <lineage>
        <taxon>Eukaryota</taxon>
        <taxon>Sar</taxon>
        <taxon>Stramenopiles</taxon>
        <taxon>Ochrophyta</taxon>
        <taxon>Bacillariophyta</taxon>
        <taxon>Coscinodiscophyceae</taxon>
        <taxon>Chaetocerotophycidae</taxon>
        <taxon>Chaetocerotales</taxon>
        <taxon>Chaetocerotaceae</taxon>
        <taxon>Chaetoceros</taxon>
    </lineage>
</organism>
<dbReference type="InterPro" id="IPR044862">
    <property type="entry name" value="Pro_4_hyd_alph_FE2OG_OXY"/>
</dbReference>
<reference evidence="9" key="1">
    <citation type="submission" date="2021-01" db="EMBL/GenBank/DDBJ databases">
        <authorList>
            <person name="Corre E."/>
            <person name="Pelletier E."/>
            <person name="Niang G."/>
            <person name="Scheremetjew M."/>
            <person name="Finn R."/>
            <person name="Kale V."/>
            <person name="Holt S."/>
            <person name="Cochrane G."/>
            <person name="Meng A."/>
            <person name="Brown T."/>
            <person name="Cohen L."/>
        </authorList>
    </citation>
    <scope>NUCLEOTIDE SEQUENCE</scope>
    <source>
        <strain evidence="9">MM31A-1</strain>
    </source>
</reference>
<evidence type="ECO:0000256" key="6">
    <source>
        <dbReference type="SAM" id="MobiDB-lite"/>
    </source>
</evidence>
<dbReference type="SMART" id="SM00702">
    <property type="entry name" value="P4Hc"/>
    <property type="match status" value="1"/>
</dbReference>
<dbReference type="GO" id="GO:0005783">
    <property type="term" value="C:endoplasmic reticulum"/>
    <property type="evidence" value="ECO:0007669"/>
    <property type="project" value="TreeGrafter"/>
</dbReference>
<evidence type="ECO:0000256" key="2">
    <source>
        <dbReference type="ARBA" id="ARBA00022723"/>
    </source>
</evidence>